<feature type="region of interest" description="Disordered" evidence="9">
    <location>
        <begin position="429"/>
        <end position="449"/>
    </location>
</feature>
<keyword evidence="15" id="KW-1185">Reference proteome</keyword>
<dbReference type="Gene3D" id="2.30.30.40">
    <property type="entry name" value="SH3 Domains"/>
    <property type="match status" value="1"/>
</dbReference>
<comment type="subcellular location">
    <subcellularLocation>
        <location evidence="2">Cell membrane</location>
    </subcellularLocation>
    <subcellularLocation>
        <location evidence="1">Membrane</location>
        <topology evidence="1">Peripheral membrane protein</topology>
    </subcellularLocation>
</comment>
<evidence type="ECO:0000259" key="12">
    <source>
        <dbReference type="PROSITE" id="PS50106"/>
    </source>
</evidence>
<dbReference type="Pfam" id="PF09058">
    <property type="entry name" value="L27_1"/>
    <property type="match status" value="1"/>
</dbReference>
<feature type="domain" description="L27" evidence="13">
    <location>
        <begin position="4"/>
        <end position="64"/>
    </location>
</feature>
<evidence type="ECO:0000259" key="10">
    <source>
        <dbReference type="PROSITE" id="PS50002"/>
    </source>
</evidence>
<dbReference type="PANTHER" id="PTHR23119:SF51">
    <property type="entry name" value="DISKS LARGE 1 TUMOR SUPPRESSOR PROTEIN"/>
    <property type="match status" value="1"/>
</dbReference>
<feature type="domain" description="PDZ" evidence="12">
    <location>
        <begin position="332"/>
        <end position="414"/>
    </location>
</feature>
<dbReference type="Pfam" id="PF00625">
    <property type="entry name" value="Guanylate_kin"/>
    <property type="match status" value="1"/>
</dbReference>
<dbReference type="InterPro" id="IPR001478">
    <property type="entry name" value="PDZ"/>
</dbReference>
<dbReference type="SUPFAM" id="SSF50156">
    <property type="entry name" value="PDZ domain-like"/>
    <property type="match status" value="3"/>
</dbReference>
<evidence type="ECO:0000256" key="6">
    <source>
        <dbReference type="ARBA" id="ARBA00022737"/>
    </source>
</evidence>
<dbReference type="GO" id="GO:0016323">
    <property type="term" value="C:basolateral plasma membrane"/>
    <property type="evidence" value="ECO:0007669"/>
    <property type="project" value="TreeGrafter"/>
</dbReference>
<dbReference type="Gene3D" id="2.30.42.10">
    <property type="match status" value="3"/>
</dbReference>
<evidence type="ECO:0000256" key="7">
    <source>
        <dbReference type="ARBA" id="ARBA00023136"/>
    </source>
</evidence>
<dbReference type="InterPro" id="IPR027417">
    <property type="entry name" value="P-loop_NTPase"/>
</dbReference>
<feature type="domain" description="SH3" evidence="10">
    <location>
        <begin position="450"/>
        <end position="520"/>
    </location>
</feature>
<keyword evidence="7" id="KW-0472">Membrane</keyword>
<feature type="region of interest" description="Disordered" evidence="9">
    <location>
        <begin position="526"/>
        <end position="556"/>
    </location>
</feature>
<evidence type="ECO:0000256" key="5">
    <source>
        <dbReference type="ARBA" id="ARBA00022475"/>
    </source>
</evidence>
<dbReference type="InterPro" id="IPR036028">
    <property type="entry name" value="SH3-like_dom_sf"/>
</dbReference>
<protein>
    <submittedName>
        <fullName evidence="14">Disks large homolog 1</fullName>
    </submittedName>
</protein>
<feature type="compositionally biased region" description="Basic and acidic residues" evidence="9">
    <location>
        <begin position="534"/>
        <end position="553"/>
    </location>
</feature>
<feature type="domain" description="PDZ" evidence="12">
    <location>
        <begin position="118"/>
        <end position="206"/>
    </location>
</feature>
<dbReference type="InterPro" id="IPR008145">
    <property type="entry name" value="GK/Ca_channel_bsu"/>
</dbReference>
<gene>
    <name evidence="14" type="ORF">GBAR_LOCUS4110</name>
</gene>
<dbReference type="InterPro" id="IPR008144">
    <property type="entry name" value="Guanylate_kin-like_dom"/>
</dbReference>
<dbReference type="SMART" id="SM00569">
    <property type="entry name" value="L27"/>
    <property type="match status" value="1"/>
</dbReference>
<reference evidence="14" key="1">
    <citation type="submission" date="2023-03" db="EMBL/GenBank/DDBJ databases">
        <authorList>
            <person name="Steffen K."/>
            <person name="Cardenas P."/>
        </authorList>
    </citation>
    <scope>NUCLEOTIDE SEQUENCE</scope>
</reference>
<dbReference type="Proteomes" id="UP001174909">
    <property type="component" value="Unassembled WGS sequence"/>
</dbReference>
<dbReference type="InterPro" id="IPR015143">
    <property type="entry name" value="L27_1"/>
</dbReference>
<keyword evidence="6" id="KW-0677">Repeat</keyword>
<dbReference type="SUPFAM" id="SSF52540">
    <property type="entry name" value="P-loop containing nucleoside triphosphate hydrolases"/>
    <property type="match status" value="1"/>
</dbReference>
<dbReference type="PROSITE" id="PS50002">
    <property type="entry name" value="SH3"/>
    <property type="match status" value="1"/>
</dbReference>
<dbReference type="SMART" id="SM00326">
    <property type="entry name" value="SH3"/>
    <property type="match status" value="1"/>
</dbReference>
<accession>A0AA35W801</accession>
<comment type="similarity">
    <text evidence="3">Belongs to the MAGUK family.</text>
</comment>
<dbReference type="PANTHER" id="PTHR23119">
    <property type="entry name" value="DISCS LARGE"/>
    <property type="match status" value="1"/>
</dbReference>
<name>A0AA35W801_GEOBA</name>
<keyword evidence="4 8" id="KW-0728">SH3 domain</keyword>
<dbReference type="InterPro" id="IPR036892">
    <property type="entry name" value="L27_dom_sf"/>
</dbReference>
<evidence type="ECO:0000256" key="8">
    <source>
        <dbReference type="PROSITE-ProRule" id="PRU00192"/>
    </source>
</evidence>
<dbReference type="Pfam" id="PF00018">
    <property type="entry name" value="SH3_1"/>
    <property type="match status" value="1"/>
</dbReference>
<evidence type="ECO:0000256" key="3">
    <source>
        <dbReference type="ARBA" id="ARBA00007014"/>
    </source>
</evidence>
<feature type="domain" description="Guanylate kinase-like" evidence="11">
    <location>
        <begin position="601"/>
        <end position="776"/>
    </location>
</feature>
<evidence type="ECO:0000259" key="13">
    <source>
        <dbReference type="PROSITE" id="PS51022"/>
    </source>
</evidence>
<dbReference type="PROSITE" id="PS50106">
    <property type="entry name" value="PDZ"/>
    <property type="match status" value="3"/>
</dbReference>
<evidence type="ECO:0000256" key="2">
    <source>
        <dbReference type="ARBA" id="ARBA00004236"/>
    </source>
</evidence>
<dbReference type="AlphaFoldDB" id="A0AA35W801"/>
<dbReference type="PROSITE" id="PS00856">
    <property type="entry name" value="GUANYLATE_KINASE_1"/>
    <property type="match status" value="1"/>
</dbReference>
<proteinExistence type="inferred from homology"/>
<evidence type="ECO:0000259" key="11">
    <source>
        <dbReference type="PROSITE" id="PS50052"/>
    </source>
</evidence>
<comment type="caution">
    <text evidence="14">The sequence shown here is derived from an EMBL/GenBank/DDBJ whole genome shotgun (WGS) entry which is preliminary data.</text>
</comment>
<evidence type="ECO:0000313" key="15">
    <source>
        <dbReference type="Proteomes" id="UP001174909"/>
    </source>
</evidence>
<evidence type="ECO:0000313" key="14">
    <source>
        <dbReference type="EMBL" id="CAI8005245.1"/>
    </source>
</evidence>
<feature type="domain" description="PDZ" evidence="12">
    <location>
        <begin position="223"/>
        <end position="310"/>
    </location>
</feature>
<sequence>MPVKKQDVHRALQLLEEYRRNLTDADSEELREALTKAIVAIRSRLFQALLDIHDFYSYTLESNAKTTETKTEETLHLAEKWENHPPPVPAETAQLAAKSLDARVNSNTASNVQIETLHIHLQRGPTGGLGVSVAGGRDNPHVVDSSGIFVTKLIPDTPASDDGRLRLGDQILSVNGTNLEYITHTDAVQTLKNSGKDVELVVQRRTEVSGTPSIENGERVVLDITLVKNDRGLGFSIAGGRGNAHVVGDDGIFVTKIIPGGVAEMQGDLATGDRILEVCGQKMDGLSHEESVGVLKATPQTVELKVEKGALVKASHSPQESEADLQPQPERAVSLFRSNGEGLGFNIIGGEGDAGIFISYISPGGVADRSGGLRAGDHILKVNEESIGDANHDEAAEAFKQAGNHVQLLVRYSPVEFNRFQERLKQLNEVEDQGSPSKPSIQPEPEPEPVRQLYVRALFDYDADKDDDRPSQGLSFSHGDILHLLNTGDDEWWQAALVGNHAEDGPQGLIPSKSRIERRTLTGPRNVQFTSRNEQPHELEHRARASSEKEARRGLRSSFKLSRKLPFIKKADNSSGNEEEGRDGEFVATYEPVTLEPRGYARPVIILGALKEDVNDMLVHEFPDKFAGCVPHTTRTPREGEADARDYHFVSSVEQMEKDIQAHLFIEAGRYKDNLYGTSIRAVQEVAQQGKHCILGVSGYAIRRLQMADLHPIAICIRPSSVDVIQDVQPKTSGEQCQGIYEKGKRIEQEFAEFFTAVVEGDSLDDIYGKVKAVIHEQSGNYIWVPSTDTL</sequence>
<dbReference type="SMART" id="SM00228">
    <property type="entry name" value="PDZ"/>
    <property type="match status" value="3"/>
</dbReference>
<dbReference type="InterPro" id="IPR020590">
    <property type="entry name" value="Guanylate_kinase_CS"/>
</dbReference>
<dbReference type="GO" id="GO:0019901">
    <property type="term" value="F:protein kinase binding"/>
    <property type="evidence" value="ECO:0007669"/>
    <property type="project" value="TreeGrafter"/>
</dbReference>
<dbReference type="Gene3D" id="3.40.50.300">
    <property type="entry name" value="P-loop containing nucleotide triphosphate hydrolases"/>
    <property type="match status" value="1"/>
</dbReference>
<dbReference type="SUPFAM" id="SSF101288">
    <property type="entry name" value="L27 domain"/>
    <property type="match status" value="1"/>
</dbReference>
<dbReference type="SMART" id="SM00072">
    <property type="entry name" value="GuKc"/>
    <property type="match status" value="1"/>
</dbReference>
<dbReference type="InterPro" id="IPR001452">
    <property type="entry name" value="SH3_domain"/>
</dbReference>
<dbReference type="PROSITE" id="PS51022">
    <property type="entry name" value="L27"/>
    <property type="match status" value="1"/>
</dbReference>
<evidence type="ECO:0000256" key="9">
    <source>
        <dbReference type="SAM" id="MobiDB-lite"/>
    </source>
</evidence>
<dbReference type="EMBL" id="CASHTH010000591">
    <property type="protein sequence ID" value="CAI8005245.1"/>
    <property type="molecule type" value="Genomic_DNA"/>
</dbReference>
<dbReference type="GO" id="GO:0030054">
    <property type="term" value="C:cell junction"/>
    <property type="evidence" value="ECO:0007669"/>
    <property type="project" value="TreeGrafter"/>
</dbReference>
<keyword evidence="5" id="KW-1003">Cell membrane</keyword>
<organism evidence="14 15">
    <name type="scientific">Geodia barretti</name>
    <name type="common">Barrett's horny sponge</name>
    <dbReference type="NCBI Taxonomy" id="519541"/>
    <lineage>
        <taxon>Eukaryota</taxon>
        <taxon>Metazoa</taxon>
        <taxon>Porifera</taxon>
        <taxon>Demospongiae</taxon>
        <taxon>Heteroscleromorpha</taxon>
        <taxon>Tetractinellida</taxon>
        <taxon>Astrophorina</taxon>
        <taxon>Geodiidae</taxon>
        <taxon>Geodia</taxon>
    </lineage>
</organism>
<dbReference type="GO" id="GO:0045197">
    <property type="term" value="P:establishment or maintenance of epithelial cell apical/basal polarity"/>
    <property type="evidence" value="ECO:0007669"/>
    <property type="project" value="TreeGrafter"/>
</dbReference>
<dbReference type="InterPro" id="IPR036034">
    <property type="entry name" value="PDZ_sf"/>
</dbReference>
<dbReference type="Gene3D" id="1.10.287.470">
    <property type="entry name" value="Helix hairpin bin"/>
    <property type="match status" value="1"/>
</dbReference>
<dbReference type="GO" id="GO:0098609">
    <property type="term" value="P:cell-cell adhesion"/>
    <property type="evidence" value="ECO:0007669"/>
    <property type="project" value="TreeGrafter"/>
</dbReference>
<evidence type="ECO:0000256" key="4">
    <source>
        <dbReference type="ARBA" id="ARBA00022443"/>
    </source>
</evidence>
<dbReference type="InterPro" id="IPR004172">
    <property type="entry name" value="L27_dom"/>
</dbReference>
<dbReference type="Pfam" id="PF00595">
    <property type="entry name" value="PDZ"/>
    <property type="match status" value="3"/>
</dbReference>
<dbReference type="PROSITE" id="PS50052">
    <property type="entry name" value="GUANYLATE_KINASE_2"/>
    <property type="match status" value="1"/>
</dbReference>
<dbReference type="InterPro" id="IPR050614">
    <property type="entry name" value="Synaptic_Scaffolding_LAP-MAGUK"/>
</dbReference>
<evidence type="ECO:0000256" key="1">
    <source>
        <dbReference type="ARBA" id="ARBA00004170"/>
    </source>
</evidence>
<dbReference type="GO" id="GO:0097120">
    <property type="term" value="P:receptor localization to synapse"/>
    <property type="evidence" value="ECO:0007669"/>
    <property type="project" value="TreeGrafter"/>
</dbReference>
<dbReference type="GO" id="GO:0043113">
    <property type="term" value="P:receptor clustering"/>
    <property type="evidence" value="ECO:0007669"/>
    <property type="project" value="TreeGrafter"/>
</dbReference>
<dbReference type="SUPFAM" id="SSF50044">
    <property type="entry name" value="SH3-domain"/>
    <property type="match status" value="1"/>
</dbReference>